<evidence type="ECO:0000313" key="2">
    <source>
        <dbReference type="Proteomes" id="UP001054945"/>
    </source>
</evidence>
<keyword evidence="2" id="KW-1185">Reference proteome</keyword>
<protein>
    <submittedName>
        <fullName evidence="1">Uncharacterized protein</fullName>
    </submittedName>
</protein>
<proteinExistence type="predicted"/>
<sequence length="111" mass="12731">MNTPEETTEVYSQVSSLFLKRGFELRKWRSNSFQVLRKLNVIKEENRFEIHGGTKCKVLEVYPIQKQKSNYTSYLHASEQDYATLICCRQKSASAVAVNLLASKTKVAPVK</sequence>
<dbReference type="AlphaFoldDB" id="A0AAV4WHQ1"/>
<gene>
    <name evidence="1" type="ORF">CEXT_203531</name>
</gene>
<organism evidence="1 2">
    <name type="scientific">Caerostris extrusa</name>
    <name type="common">Bark spider</name>
    <name type="synonym">Caerostris bankana</name>
    <dbReference type="NCBI Taxonomy" id="172846"/>
    <lineage>
        <taxon>Eukaryota</taxon>
        <taxon>Metazoa</taxon>
        <taxon>Ecdysozoa</taxon>
        <taxon>Arthropoda</taxon>
        <taxon>Chelicerata</taxon>
        <taxon>Arachnida</taxon>
        <taxon>Araneae</taxon>
        <taxon>Araneomorphae</taxon>
        <taxon>Entelegynae</taxon>
        <taxon>Araneoidea</taxon>
        <taxon>Araneidae</taxon>
        <taxon>Caerostris</taxon>
    </lineage>
</organism>
<accession>A0AAV4WHQ1</accession>
<reference evidence="1 2" key="1">
    <citation type="submission" date="2021-06" db="EMBL/GenBank/DDBJ databases">
        <title>Caerostris extrusa draft genome.</title>
        <authorList>
            <person name="Kono N."/>
            <person name="Arakawa K."/>
        </authorList>
    </citation>
    <scope>NUCLEOTIDE SEQUENCE [LARGE SCALE GENOMIC DNA]</scope>
</reference>
<name>A0AAV4WHQ1_CAEEX</name>
<comment type="caution">
    <text evidence="1">The sequence shown here is derived from an EMBL/GenBank/DDBJ whole genome shotgun (WGS) entry which is preliminary data.</text>
</comment>
<dbReference type="EMBL" id="BPLR01016240">
    <property type="protein sequence ID" value="GIY82360.1"/>
    <property type="molecule type" value="Genomic_DNA"/>
</dbReference>
<dbReference type="Proteomes" id="UP001054945">
    <property type="component" value="Unassembled WGS sequence"/>
</dbReference>
<evidence type="ECO:0000313" key="1">
    <source>
        <dbReference type="EMBL" id="GIY82360.1"/>
    </source>
</evidence>